<proteinExistence type="predicted"/>
<evidence type="ECO:0000313" key="1">
    <source>
        <dbReference type="EMBL" id="WUR03923.1"/>
    </source>
</evidence>
<accession>A0AAX4JDI0</accession>
<sequence>MTQVSKDREFLRKFSYTEKEMKKNLNDKFSYIETFIKHKPKIQESRLKRKIRNLSTINILYSVYLSFKKIDKDFINKIEKIKTELEKREDLFPSVLDFLDNNEIIYDDLYFWHPGLKFTDIFALIIHLLPNIVNDYKKYLIRQLILGLEPKTGILNIFKKRLSKNMGDFEVIKKDLLIFKIYQDSSFCAEYEEINSVGIKRKEISKNSKKKIFKKEKIFKIVTSAYWKDEEKEEENCEEIINMIGGVEINKNYSKDIELVLCPSLSFVDVEIQGKNIVVEMNVLNDLITKNERSKEYWISEGIINEKWEFI</sequence>
<dbReference type="Proteomes" id="UP001334084">
    <property type="component" value="Chromosome 6"/>
</dbReference>
<dbReference type="KEGG" id="vnx:VNE69_06236"/>
<reference evidence="1" key="1">
    <citation type="journal article" date="2024" name="BMC Genomics">
        <title>Functional annotation of a divergent genome using sequence and structure-based similarity.</title>
        <authorList>
            <person name="Svedberg D."/>
            <person name="Winiger R.R."/>
            <person name="Berg A."/>
            <person name="Sharma H."/>
            <person name="Tellgren-Roth C."/>
            <person name="Debrunner-Vossbrinck B.A."/>
            <person name="Vossbrinck C.R."/>
            <person name="Barandun J."/>
        </authorList>
    </citation>
    <scope>NUCLEOTIDE SEQUENCE</scope>
    <source>
        <strain evidence="1">Illinois isolate</strain>
    </source>
</reference>
<dbReference type="AlphaFoldDB" id="A0AAX4JDI0"/>
<dbReference type="GeneID" id="90541733"/>
<evidence type="ECO:0000313" key="2">
    <source>
        <dbReference type="Proteomes" id="UP001334084"/>
    </source>
</evidence>
<protein>
    <submittedName>
        <fullName evidence="1">Uncharacterized protein</fullName>
    </submittedName>
</protein>
<dbReference type="EMBL" id="CP142731">
    <property type="protein sequence ID" value="WUR03923.1"/>
    <property type="molecule type" value="Genomic_DNA"/>
</dbReference>
<name>A0AAX4JDI0_9MICR</name>
<dbReference type="RefSeq" id="XP_065330068.1">
    <property type="nucleotide sequence ID" value="XM_065473996.1"/>
</dbReference>
<organism evidence="1 2">
    <name type="scientific">Vairimorpha necatrix</name>
    <dbReference type="NCBI Taxonomy" id="6039"/>
    <lineage>
        <taxon>Eukaryota</taxon>
        <taxon>Fungi</taxon>
        <taxon>Fungi incertae sedis</taxon>
        <taxon>Microsporidia</taxon>
        <taxon>Nosematidae</taxon>
        <taxon>Vairimorpha</taxon>
    </lineage>
</organism>
<keyword evidence="2" id="KW-1185">Reference proteome</keyword>
<gene>
    <name evidence="1" type="ORF">VNE69_06236</name>
</gene>